<dbReference type="OrthoDB" id="117402at2"/>
<feature type="domain" description="Thioredoxin-like fold" evidence="6">
    <location>
        <begin position="31"/>
        <end position="198"/>
    </location>
</feature>
<evidence type="ECO:0000313" key="7">
    <source>
        <dbReference type="EMBL" id="RPA65371.1"/>
    </source>
</evidence>
<evidence type="ECO:0000256" key="1">
    <source>
        <dbReference type="ARBA" id="ARBA00005791"/>
    </source>
</evidence>
<name>A0A3N4H1X7_9ACTN</name>
<dbReference type="SUPFAM" id="SSF52833">
    <property type="entry name" value="Thioredoxin-like"/>
    <property type="match status" value="1"/>
</dbReference>
<proteinExistence type="inferred from homology"/>
<keyword evidence="8" id="KW-1185">Reference proteome</keyword>
<keyword evidence="4" id="KW-1015">Disulfide bond</keyword>
<dbReference type="Proteomes" id="UP000267536">
    <property type="component" value="Unassembled WGS sequence"/>
</dbReference>
<evidence type="ECO:0000256" key="3">
    <source>
        <dbReference type="ARBA" id="ARBA00023002"/>
    </source>
</evidence>
<evidence type="ECO:0000256" key="5">
    <source>
        <dbReference type="ARBA" id="ARBA00023284"/>
    </source>
</evidence>
<evidence type="ECO:0000256" key="4">
    <source>
        <dbReference type="ARBA" id="ARBA00023157"/>
    </source>
</evidence>
<dbReference type="InterPro" id="IPR012336">
    <property type="entry name" value="Thioredoxin-like_fold"/>
</dbReference>
<dbReference type="Pfam" id="PF13462">
    <property type="entry name" value="Thioredoxin_4"/>
    <property type="match status" value="1"/>
</dbReference>
<dbReference type="GO" id="GO:0016491">
    <property type="term" value="F:oxidoreductase activity"/>
    <property type="evidence" value="ECO:0007669"/>
    <property type="project" value="UniProtKB-KW"/>
</dbReference>
<keyword evidence="2" id="KW-0732">Signal</keyword>
<evidence type="ECO:0000256" key="2">
    <source>
        <dbReference type="ARBA" id="ARBA00022729"/>
    </source>
</evidence>
<accession>A0A3N4H1X7</accession>
<dbReference type="PANTHER" id="PTHR13887:SF14">
    <property type="entry name" value="DISULFIDE BOND FORMATION PROTEIN D"/>
    <property type="match status" value="1"/>
</dbReference>
<dbReference type="InterPro" id="IPR036249">
    <property type="entry name" value="Thioredoxin-like_sf"/>
</dbReference>
<dbReference type="CDD" id="cd02972">
    <property type="entry name" value="DsbA_family"/>
    <property type="match status" value="1"/>
</dbReference>
<dbReference type="PANTHER" id="PTHR13887">
    <property type="entry name" value="GLUTATHIONE S-TRANSFERASE KAPPA"/>
    <property type="match status" value="1"/>
</dbReference>
<protein>
    <submittedName>
        <fullName evidence="7">Protein-disulfide isomerase</fullName>
    </submittedName>
</protein>
<evidence type="ECO:0000259" key="6">
    <source>
        <dbReference type="Pfam" id="PF13462"/>
    </source>
</evidence>
<dbReference type="Gene3D" id="3.40.30.10">
    <property type="entry name" value="Glutaredoxin"/>
    <property type="match status" value="1"/>
</dbReference>
<organism evidence="7 8">
    <name type="scientific">Gordonia oryzae</name>
    <dbReference type="NCBI Taxonomy" id="2487349"/>
    <lineage>
        <taxon>Bacteria</taxon>
        <taxon>Bacillati</taxon>
        <taxon>Actinomycetota</taxon>
        <taxon>Actinomycetes</taxon>
        <taxon>Mycobacteriales</taxon>
        <taxon>Gordoniaceae</taxon>
        <taxon>Gordonia</taxon>
    </lineage>
</organism>
<keyword evidence="3" id="KW-0560">Oxidoreductase</keyword>
<dbReference type="EMBL" id="RKMH01000003">
    <property type="protein sequence ID" value="RPA65371.1"/>
    <property type="molecule type" value="Genomic_DNA"/>
</dbReference>
<keyword evidence="7" id="KW-0413">Isomerase</keyword>
<reference evidence="7 8" key="1">
    <citation type="submission" date="2018-11" db="EMBL/GenBank/DDBJ databases">
        <title>Draft genome sequence of Gordonia sp. RS15-1S isolated from rice stems.</title>
        <authorList>
            <person name="Muangham S."/>
        </authorList>
    </citation>
    <scope>NUCLEOTIDE SEQUENCE [LARGE SCALE GENOMIC DNA]</scope>
    <source>
        <strain evidence="7 8">RS15-1S</strain>
    </source>
</reference>
<comment type="caution">
    <text evidence="7">The sequence shown here is derived from an EMBL/GenBank/DDBJ whole genome shotgun (WGS) entry which is preliminary data.</text>
</comment>
<keyword evidence="5" id="KW-0676">Redox-active center</keyword>
<sequence>MAALVILGFVWNANKKDLGPVSDTVLNENAALIVGEPAAPTTIDVFEDFLCPVCQQFEKQSGQPIIDAVNSGKLRVRYHMLTFLNSRSASGDYSERAAGALQCVGDAKDPALFFRFHTALFVDQPKENGDSDHSDAQLAQIATAQGAAPPTPQCIATGAKLAEAKQAAAQSRTQLEKAMETTAVGTPTVLLNGEPVNGITDGPGWLTAILTKETE</sequence>
<dbReference type="AlphaFoldDB" id="A0A3N4H1X7"/>
<dbReference type="GO" id="GO:0016853">
    <property type="term" value="F:isomerase activity"/>
    <property type="evidence" value="ECO:0007669"/>
    <property type="project" value="UniProtKB-KW"/>
</dbReference>
<gene>
    <name evidence="7" type="ORF">EF294_04375</name>
</gene>
<comment type="similarity">
    <text evidence="1">Belongs to the thioredoxin family. DsbA subfamily.</text>
</comment>
<evidence type="ECO:0000313" key="8">
    <source>
        <dbReference type="Proteomes" id="UP000267536"/>
    </source>
</evidence>